<dbReference type="PANTHER" id="PTHR22911:SF137">
    <property type="entry name" value="SOLUTE CARRIER FAMILY 35 MEMBER G2-RELATED"/>
    <property type="match status" value="1"/>
</dbReference>
<feature type="transmembrane region" description="Helical" evidence="1">
    <location>
        <begin position="35"/>
        <end position="56"/>
    </location>
</feature>
<evidence type="ECO:0000259" key="2">
    <source>
        <dbReference type="Pfam" id="PF00892"/>
    </source>
</evidence>
<keyword evidence="1" id="KW-1133">Transmembrane helix</keyword>
<protein>
    <submittedName>
        <fullName evidence="3">DMT family transporter</fullName>
    </submittedName>
</protein>
<evidence type="ECO:0000313" key="3">
    <source>
        <dbReference type="EMBL" id="MFD1695460.1"/>
    </source>
</evidence>
<dbReference type="PANTHER" id="PTHR22911">
    <property type="entry name" value="ACYL-MALONYL CONDENSING ENZYME-RELATED"/>
    <property type="match status" value="1"/>
</dbReference>
<keyword evidence="1" id="KW-0812">Transmembrane</keyword>
<dbReference type="Pfam" id="PF00892">
    <property type="entry name" value="EamA"/>
    <property type="match status" value="2"/>
</dbReference>
<feature type="domain" description="EamA" evidence="2">
    <location>
        <begin position="4"/>
        <end position="140"/>
    </location>
</feature>
<feature type="transmembrane region" description="Helical" evidence="1">
    <location>
        <begin position="228"/>
        <end position="248"/>
    </location>
</feature>
<dbReference type="InterPro" id="IPR037185">
    <property type="entry name" value="EmrE-like"/>
</dbReference>
<feature type="transmembrane region" description="Helical" evidence="1">
    <location>
        <begin position="161"/>
        <end position="181"/>
    </location>
</feature>
<sequence length="303" mass="32542">MELWIPITIFAAFCQNLRSALQRHLTGGIGAEAATFIRFGFGLPFAVLYCAVLWLVLRPDWPDVGADFLWAVPLGGGAQIAATFLLLRLFTLRNFAVATAYSKTEPILAAVFGLVLLGERVTWAMSGAILIGVAGVAAISLGKGKPSSEREGWWQRVGKPAFWGIGAAALFGGSAACYRVACLSLEGVPFLLQAALALVAVTALQSLAMGLWMVRFRPEQLRATARQWRAATLVGLAGVSGSMGWFTAMSLQQVAYVRALGQVELLFTFAVSVLVFRERLGPRDLLGCLMILGSVLLIILLPR</sequence>
<feature type="transmembrane region" description="Helical" evidence="1">
    <location>
        <begin position="193"/>
        <end position="216"/>
    </location>
</feature>
<feature type="transmembrane region" description="Helical" evidence="1">
    <location>
        <begin position="121"/>
        <end position="141"/>
    </location>
</feature>
<evidence type="ECO:0000256" key="1">
    <source>
        <dbReference type="SAM" id="Phobius"/>
    </source>
</evidence>
<dbReference type="Proteomes" id="UP001597327">
    <property type="component" value="Unassembled WGS sequence"/>
</dbReference>
<feature type="domain" description="EamA" evidence="2">
    <location>
        <begin position="161"/>
        <end position="299"/>
    </location>
</feature>
<keyword evidence="4" id="KW-1185">Reference proteome</keyword>
<dbReference type="InterPro" id="IPR000620">
    <property type="entry name" value="EamA_dom"/>
</dbReference>
<name>A0ABW4JTM8_9HYPH</name>
<reference evidence="4" key="1">
    <citation type="journal article" date="2019" name="Int. J. Syst. Evol. Microbiol.">
        <title>The Global Catalogue of Microorganisms (GCM) 10K type strain sequencing project: providing services to taxonomists for standard genome sequencing and annotation.</title>
        <authorList>
            <consortium name="The Broad Institute Genomics Platform"/>
            <consortium name="The Broad Institute Genome Sequencing Center for Infectious Disease"/>
            <person name="Wu L."/>
            <person name="Ma J."/>
        </authorList>
    </citation>
    <scope>NUCLEOTIDE SEQUENCE [LARGE SCALE GENOMIC DNA]</scope>
    <source>
        <strain evidence="4">JCM 3369</strain>
    </source>
</reference>
<comment type="caution">
    <text evidence="3">The sequence shown here is derived from an EMBL/GenBank/DDBJ whole genome shotgun (WGS) entry which is preliminary data.</text>
</comment>
<feature type="transmembrane region" description="Helical" evidence="1">
    <location>
        <begin position="254"/>
        <end position="276"/>
    </location>
</feature>
<feature type="transmembrane region" description="Helical" evidence="1">
    <location>
        <begin position="68"/>
        <end position="87"/>
    </location>
</feature>
<proteinExistence type="predicted"/>
<evidence type="ECO:0000313" key="4">
    <source>
        <dbReference type="Proteomes" id="UP001597327"/>
    </source>
</evidence>
<organism evidence="3 4">
    <name type="scientific">Roseibium aestuarii</name>
    <dbReference type="NCBI Taxonomy" id="2600299"/>
    <lineage>
        <taxon>Bacteria</taxon>
        <taxon>Pseudomonadati</taxon>
        <taxon>Pseudomonadota</taxon>
        <taxon>Alphaproteobacteria</taxon>
        <taxon>Hyphomicrobiales</taxon>
        <taxon>Stappiaceae</taxon>
        <taxon>Roseibium</taxon>
    </lineage>
</organism>
<accession>A0ABW4JTM8</accession>
<gene>
    <name evidence="3" type="ORF">ACFSC7_08020</name>
</gene>
<dbReference type="SUPFAM" id="SSF103481">
    <property type="entry name" value="Multidrug resistance efflux transporter EmrE"/>
    <property type="match status" value="2"/>
</dbReference>
<dbReference type="RefSeq" id="WP_149890805.1">
    <property type="nucleotide sequence ID" value="NZ_JBHUFA010000001.1"/>
</dbReference>
<keyword evidence="1" id="KW-0472">Membrane</keyword>
<dbReference type="EMBL" id="JBHUFA010000001">
    <property type="protein sequence ID" value="MFD1695460.1"/>
    <property type="molecule type" value="Genomic_DNA"/>
</dbReference>
<feature type="transmembrane region" description="Helical" evidence="1">
    <location>
        <begin position="285"/>
        <end position="302"/>
    </location>
</feature>